<dbReference type="GO" id="GO:0005886">
    <property type="term" value="C:plasma membrane"/>
    <property type="evidence" value="ECO:0007669"/>
    <property type="project" value="TreeGrafter"/>
</dbReference>
<dbReference type="AlphaFoldDB" id="U5EQR9"/>
<keyword evidence="6" id="KW-0964">Secreted</keyword>
<keyword evidence="8" id="KW-0479">Metal-binding</keyword>
<evidence type="ECO:0000256" key="6">
    <source>
        <dbReference type="ARBA" id="ARBA00022525"/>
    </source>
</evidence>
<dbReference type="PANTHER" id="PTHR11575">
    <property type="entry name" value="5'-NUCLEOTIDASE-RELATED"/>
    <property type="match status" value="1"/>
</dbReference>
<comment type="similarity">
    <text evidence="3 15">Belongs to the 5'-nucleotidase family.</text>
</comment>
<comment type="subcellular location">
    <subcellularLocation>
        <location evidence="2">Secreted</location>
    </subcellularLocation>
</comment>
<evidence type="ECO:0000259" key="17">
    <source>
        <dbReference type="Pfam" id="PF02872"/>
    </source>
</evidence>
<feature type="domain" description="5'-Nucleotidase C-terminal" evidence="17">
    <location>
        <begin position="340"/>
        <end position="501"/>
    </location>
</feature>
<reference evidence="18" key="1">
    <citation type="journal article" date="2014" name="Insect Biochem. Mol. Biol.">
        <title>An insight into the sialome of the frog biting fly, Corethrella appendiculata.</title>
        <authorList>
            <person name="Ribeiro J.M.C."/>
            <person name="Chagas A.C."/>
            <person name="Pham V.M."/>
            <person name="Lounibos L.P."/>
            <person name="Calvo E."/>
        </authorList>
    </citation>
    <scope>NUCLEOTIDE SEQUENCE</scope>
    <source>
        <tissue evidence="18">Salivary glands</tissue>
    </source>
</reference>
<dbReference type="InterPro" id="IPR036907">
    <property type="entry name" value="5'-Nucleotdase_C_sf"/>
</dbReference>
<evidence type="ECO:0000256" key="8">
    <source>
        <dbReference type="ARBA" id="ARBA00022723"/>
    </source>
</evidence>
<sequence>MPLIIALILLNLLSNLEYCNSVDLPLYELTIAHINDLHARFDETNEKSGKCVPARAPCIAGFARVATTIKKLLNDNKNSIYLNAGDNYQGTLWYSLLKWNVTLDLMNRLVPAAMALGNHEFDDAISGLIPYIKGLKSPTVCANILTEDEPELHKLNKIKPYIVIEKSGRKIGIIGVSFDKIHDISSTEKVRFTSSIDAVKKYSEMLKNQGVNIVIVLSHCGLDLDKEIADKAGENIDIIIGGHSHAFLYTGSNPPSKDQIEGDYPIVVEHGRGHKVLITQALAYGKYVGNIKVFFDQKGEVQKWEGQPIYQSSKIRVDAGISKAMKPWRQEVKRLGSTQIGKTEISLNREHCRKQECTLGSLVADAFQNEYQTETLTPLAIIQAGYFRNPIEAGDITYGDALESIPYGSSVDLIEISGNDLREALENSVKKDHEGRLNVAQVAGITVEYDMSKPEGSRVIQCQVMSEENGNYVSRPLRNNKSYKVVAPSFIIGGGDKFTSLTNGKSRHVGR</sequence>
<evidence type="ECO:0000256" key="10">
    <source>
        <dbReference type="ARBA" id="ARBA00022741"/>
    </source>
</evidence>
<comment type="cofactor">
    <cofactor evidence="1">
        <name>a divalent metal cation</name>
        <dbReference type="ChEBI" id="CHEBI:60240"/>
    </cofactor>
</comment>
<dbReference type="FunFam" id="3.60.21.10:FF:000020">
    <property type="entry name" value="NT5E isoform 4"/>
    <property type="match status" value="1"/>
</dbReference>
<evidence type="ECO:0000256" key="1">
    <source>
        <dbReference type="ARBA" id="ARBA00001968"/>
    </source>
</evidence>
<evidence type="ECO:0000256" key="5">
    <source>
        <dbReference type="ARBA" id="ARBA00022442"/>
    </source>
</evidence>
<feature type="domain" description="Calcineurin-like phosphoesterase" evidence="16">
    <location>
        <begin position="30"/>
        <end position="246"/>
    </location>
</feature>
<dbReference type="Pfam" id="PF02872">
    <property type="entry name" value="5_nucleotid_C"/>
    <property type="match status" value="1"/>
</dbReference>
<dbReference type="PRINTS" id="PR01607">
    <property type="entry name" value="APYRASEFAMLY"/>
</dbReference>
<dbReference type="SUPFAM" id="SSF55816">
    <property type="entry name" value="5'-nucleotidase (syn. UDP-sugar hydrolase), C-terminal domain"/>
    <property type="match status" value="1"/>
</dbReference>
<feature type="signal peptide" evidence="15">
    <location>
        <begin position="1"/>
        <end position="21"/>
    </location>
</feature>
<evidence type="ECO:0000256" key="4">
    <source>
        <dbReference type="ARBA" id="ARBA00012148"/>
    </source>
</evidence>
<keyword evidence="7" id="KW-0800">Toxin</keyword>
<dbReference type="EC" id="3.6.1.5" evidence="4"/>
<keyword evidence="10 15" id="KW-0547">Nucleotide-binding</keyword>
<dbReference type="GO" id="GO:0008253">
    <property type="term" value="F:5'-nucleotidase activity"/>
    <property type="evidence" value="ECO:0007669"/>
    <property type="project" value="TreeGrafter"/>
</dbReference>
<evidence type="ECO:0000256" key="9">
    <source>
        <dbReference type="ARBA" id="ARBA00022729"/>
    </source>
</evidence>
<evidence type="ECO:0000256" key="7">
    <source>
        <dbReference type="ARBA" id="ARBA00022656"/>
    </source>
</evidence>
<evidence type="ECO:0000256" key="13">
    <source>
        <dbReference type="ARBA" id="ARBA00023240"/>
    </source>
</evidence>
<dbReference type="InterPro" id="IPR006179">
    <property type="entry name" value="5_nucleotidase/apyrase"/>
</dbReference>
<dbReference type="Pfam" id="PF00149">
    <property type="entry name" value="Metallophos"/>
    <property type="match status" value="1"/>
</dbReference>
<evidence type="ECO:0000313" key="18">
    <source>
        <dbReference type="EMBL" id="JAB56711.1"/>
    </source>
</evidence>
<evidence type="ECO:0000256" key="12">
    <source>
        <dbReference type="ARBA" id="ARBA00023180"/>
    </source>
</evidence>
<keyword evidence="5" id="KW-1201">Platelet aggregation inhibiting toxin</keyword>
<dbReference type="InterPro" id="IPR008334">
    <property type="entry name" value="5'-Nucleotdase_C"/>
</dbReference>
<keyword evidence="9 15" id="KW-0732">Signal</keyword>
<dbReference type="GO" id="GO:0006196">
    <property type="term" value="P:AMP catabolic process"/>
    <property type="evidence" value="ECO:0007669"/>
    <property type="project" value="TreeGrafter"/>
</dbReference>
<name>U5EQR9_9DIPT</name>
<dbReference type="InterPro" id="IPR029052">
    <property type="entry name" value="Metallo-depent_PP-like"/>
</dbReference>
<organism evidence="18">
    <name type="scientific">Corethrella appendiculata</name>
    <dbReference type="NCBI Taxonomy" id="1370023"/>
    <lineage>
        <taxon>Eukaryota</taxon>
        <taxon>Metazoa</taxon>
        <taxon>Ecdysozoa</taxon>
        <taxon>Arthropoda</taxon>
        <taxon>Hexapoda</taxon>
        <taxon>Insecta</taxon>
        <taxon>Pterygota</taxon>
        <taxon>Neoptera</taxon>
        <taxon>Endopterygota</taxon>
        <taxon>Diptera</taxon>
        <taxon>Nematocera</taxon>
        <taxon>Culicoidea</taxon>
        <taxon>Chaoboridae</taxon>
        <taxon>Corethrella</taxon>
    </lineage>
</organism>
<evidence type="ECO:0000256" key="2">
    <source>
        <dbReference type="ARBA" id="ARBA00004613"/>
    </source>
</evidence>
<dbReference type="PROSITE" id="PS00786">
    <property type="entry name" value="5_NUCLEOTIDASE_2"/>
    <property type="match status" value="1"/>
</dbReference>
<feature type="chain" id="PRO_5005147719" description="Apyrase" evidence="15">
    <location>
        <begin position="22"/>
        <end position="511"/>
    </location>
</feature>
<dbReference type="Gene3D" id="3.60.21.10">
    <property type="match status" value="1"/>
</dbReference>
<evidence type="ECO:0000256" key="11">
    <source>
        <dbReference type="ARBA" id="ARBA00022801"/>
    </source>
</evidence>
<dbReference type="Gene3D" id="3.90.780.10">
    <property type="entry name" value="5'-Nucleotidase, C-terminal domain"/>
    <property type="match status" value="1"/>
</dbReference>
<protein>
    <recommendedName>
        <fullName evidence="14">Apyrase</fullName>
        <ecNumber evidence="4">3.6.1.5</ecNumber>
    </recommendedName>
</protein>
<dbReference type="PANTHER" id="PTHR11575:SF32">
    <property type="entry name" value="APYRASE-LIKE PROTEIN"/>
    <property type="match status" value="1"/>
</dbReference>
<dbReference type="CDD" id="cd07409">
    <property type="entry name" value="MPP_CD73_N"/>
    <property type="match status" value="1"/>
</dbReference>
<keyword evidence="12" id="KW-0325">Glycoprotein</keyword>
<dbReference type="EMBL" id="GANO01003160">
    <property type="protein sequence ID" value="JAB56711.1"/>
    <property type="molecule type" value="mRNA"/>
</dbReference>
<dbReference type="GO" id="GO:0005576">
    <property type="term" value="C:extracellular region"/>
    <property type="evidence" value="ECO:0007669"/>
    <property type="project" value="UniProtKB-SubCell"/>
</dbReference>
<keyword evidence="11 15" id="KW-0378">Hydrolase</keyword>
<dbReference type="SUPFAM" id="SSF56300">
    <property type="entry name" value="Metallo-dependent phosphatases"/>
    <property type="match status" value="1"/>
</dbReference>
<dbReference type="InterPro" id="IPR006146">
    <property type="entry name" value="5'-Nucleotdase_CS"/>
</dbReference>
<evidence type="ECO:0000256" key="3">
    <source>
        <dbReference type="ARBA" id="ARBA00006654"/>
    </source>
</evidence>
<evidence type="ECO:0000259" key="16">
    <source>
        <dbReference type="Pfam" id="PF00149"/>
    </source>
</evidence>
<evidence type="ECO:0000256" key="15">
    <source>
        <dbReference type="RuleBase" id="RU362119"/>
    </source>
</evidence>
<keyword evidence="13" id="KW-1199">Hemostasis impairing toxin</keyword>
<accession>U5EQR9</accession>
<dbReference type="InterPro" id="IPR004843">
    <property type="entry name" value="Calcineurin-like_PHP"/>
</dbReference>
<dbReference type="GO" id="GO:0000166">
    <property type="term" value="F:nucleotide binding"/>
    <property type="evidence" value="ECO:0007669"/>
    <property type="project" value="UniProtKB-KW"/>
</dbReference>
<evidence type="ECO:0000256" key="14">
    <source>
        <dbReference type="ARBA" id="ARBA00074431"/>
    </source>
</evidence>
<dbReference type="GO" id="GO:0004050">
    <property type="term" value="F:apyrase activity"/>
    <property type="evidence" value="ECO:0007669"/>
    <property type="project" value="UniProtKB-EC"/>
</dbReference>
<dbReference type="GO" id="GO:0046872">
    <property type="term" value="F:metal ion binding"/>
    <property type="evidence" value="ECO:0007669"/>
    <property type="project" value="UniProtKB-KW"/>
</dbReference>
<dbReference type="GO" id="GO:0090729">
    <property type="term" value="F:toxin activity"/>
    <property type="evidence" value="ECO:0007669"/>
    <property type="project" value="UniProtKB-KW"/>
</dbReference>
<proteinExistence type="evidence at transcript level"/>